<sequence>MRKIAYCCLMLLLLLCCKDKYDAPVKTSVTGYLVVEGYISANGPAEIHLSRSIPLNDTAKLINETLAKVQLQGRDNSSFNLAETPGGNYINNLINLNHSQQYRLYIKTNEGKEYASDYVNVKEAPPIDSVGWVRDNGGLQIYVNTHDTKNNTWYYHWTTEETWEYHSSYYTALEFLRDPTTHAIVGVKWRRPDKKYIDSLFTCWGNQNSTDLILGSSAKLSLDSIHKPLVYIEPASFKLSVLYSLLVKQYALSKEEYEYLDKMKKNSEETGNVFGRQPSELKGNIHCLSNANEPVIGYIGIANRMEKRLWIDRWRDVPDWQYYLLCDIVEVPVSDINKFTNYMPTTPRDISRTGDIISYVGITPNCVDCRLRGGKTKKPSFWP</sequence>
<reference evidence="2 3" key="1">
    <citation type="submission" date="2021-03" db="EMBL/GenBank/DDBJ databases">
        <title>Assistant Professor.</title>
        <authorList>
            <person name="Huq M.A."/>
        </authorList>
    </citation>
    <scope>NUCLEOTIDE SEQUENCE [LARGE SCALE GENOMIC DNA]</scope>
    <source>
        <strain evidence="2 3">MAH-29</strain>
    </source>
</reference>
<feature type="signal peptide" evidence="1">
    <location>
        <begin position="1"/>
        <end position="22"/>
    </location>
</feature>
<dbReference type="Proteomes" id="UP000677244">
    <property type="component" value="Unassembled WGS sequence"/>
</dbReference>
<proteinExistence type="predicted"/>
<keyword evidence="1" id="KW-0732">Signal</keyword>
<organism evidence="2 3">
    <name type="scientific">Niastella soli</name>
    <dbReference type="NCBI Taxonomy" id="2821487"/>
    <lineage>
        <taxon>Bacteria</taxon>
        <taxon>Pseudomonadati</taxon>
        <taxon>Bacteroidota</taxon>
        <taxon>Chitinophagia</taxon>
        <taxon>Chitinophagales</taxon>
        <taxon>Chitinophagaceae</taxon>
        <taxon>Niastella</taxon>
    </lineage>
</organism>
<evidence type="ECO:0000313" key="3">
    <source>
        <dbReference type="Proteomes" id="UP000677244"/>
    </source>
</evidence>
<name>A0ABS3YQI6_9BACT</name>
<dbReference type="Pfam" id="PF14054">
    <property type="entry name" value="DUF4249"/>
    <property type="match status" value="1"/>
</dbReference>
<dbReference type="InterPro" id="IPR025345">
    <property type="entry name" value="DUF4249"/>
</dbReference>
<keyword evidence="3" id="KW-1185">Reference proteome</keyword>
<accession>A0ABS3YQI6</accession>
<dbReference type="RefSeq" id="WP_209138230.1">
    <property type="nucleotide sequence ID" value="NZ_JAGHKO010000001.1"/>
</dbReference>
<comment type="caution">
    <text evidence="2">The sequence shown here is derived from an EMBL/GenBank/DDBJ whole genome shotgun (WGS) entry which is preliminary data.</text>
</comment>
<gene>
    <name evidence="2" type="ORF">J7I42_07900</name>
</gene>
<protein>
    <submittedName>
        <fullName evidence="2">DUF4249 domain-containing protein</fullName>
    </submittedName>
</protein>
<evidence type="ECO:0000313" key="2">
    <source>
        <dbReference type="EMBL" id="MBO9200176.1"/>
    </source>
</evidence>
<dbReference type="EMBL" id="JAGHKO010000001">
    <property type="protein sequence ID" value="MBO9200176.1"/>
    <property type="molecule type" value="Genomic_DNA"/>
</dbReference>
<feature type="chain" id="PRO_5045093435" evidence="1">
    <location>
        <begin position="23"/>
        <end position="383"/>
    </location>
</feature>
<evidence type="ECO:0000256" key="1">
    <source>
        <dbReference type="SAM" id="SignalP"/>
    </source>
</evidence>